<keyword evidence="1" id="KW-0472">Membrane</keyword>
<reference evidence="2" key="2">
    <citation type="journal article" date="2015" name="Fish Shellfish Immunol.">
        <title>Early steps in the European eel (Anguilla anguilla)-Vibrio vulnificus interaction in the gills: Role of the RtxA13 toxin.</title>
        <authorList>
            <person name="Callol A."/>
            <person name="Pajuelo D."/>
            <person name="Ebbesson L."/>
            <person name="Teles M."/>
            <person name="MacKenzie S."/>
            <person name="Amaro C."/>
        </authorList>
    </citation>
    <scope>NUCLEOTIDE SEQUENCE</scope>
</reference>
<proteinExistence type="predicted"/>
<sequence>MLVFLFSIFEFFYYCSLWPFACSCLFLLLKSLFYLPFEFPFYSALGSNPSKP</sequence>
<dbReference type="EMBL" id="GBXM01010003">
    <property type="protein sequence ID" value="JAH98574.1"/>
    <property type="molecule type" value="Transcribed_RNA"/>
</dbReference>
<keyword evidence="1" id="KW-1133">Transmembrane helix</keyword>
<feature type="transmembrane region" description="Helical" evidence="1">
    <location>
        <begin position="12"/>
        <end position="35"/>
    </location>
</feature>
<reference evidence="2" key="1">
    <citation type="submission" date="2014-11" db="EMBL/GenBank/DDBJ databases">
        <authorList>
            <person name="Amaro Gonzalez C."/>
        </authorList>
    </citation>
    <scope>NUCLEOTIDE SEQUENCE</scope>
</reference>
<evidence type="ECO:0000256" key="1">
    <source>
        <dbReference type="SAM" id="Phobius"/>
    </source>
</evidence>
<organism evidence="2">
    <name type="scientific">Anguilla anguilla</name>
    <name type="common">European freshwater eel</name>
    <name type="synonym">Muraena anguilla</name>
    <dbReference type="NCBI Taxonomy" id="7936"/>
    <lineage>
        <taxon>Eukaryota</taxon>
        <taxon>Metazoa</taxon>
        <taxon>Chordata</taxon>
        <taxon>Craniata</taxon>
        <taxon>Vertebrata</taxon>
        <taxon>Euteleostomi</taxon>
        <taxon>Actinopterygii</taxon>
        <taxon>Neopterygii</taxon>
        <taxon>Teleostei</taxon>
        <taxon>Anguilliformes</taxon>
        <taxon>Anguillidae</taxon>
        <taxon>Anguilla</taxon>
    </lineage>
</organism>
<keyword evidence="1" id="KW-0812">Transmembrane</keyword>
<dbReference type="AlphaFoldDB" id="A0A0E9X7I5"/>
<accession>A0A0E9X7I5</accession>
<evidence type="ECO:0000313" key="2">
    <source>
        <dbReference type="EMBL" id="JAH98574.1"/>
    </source>
</evidence>
<name>A0A0E9X7I5_ANGAN</name>
<protein>
    <submittedName>
        <fullName evidence="2">Uncharacterized protein</fullName>
    </submittedName>
</protein>